<evidence type="ECO:0000313" key="1">
    <source>
        <dbReference type="EMBL" id="MBM7123935.1"/>
    </source>
</evidence>
<evidence type="ECO:0000313" key="2">
    <source>
        <dbReference type="Proteomes" id="UP001430149"/>
    </source>
</evidence>
<dbReference type="RefSeq" id="WP_204678644.1">
    <property type="nucleotide sequence ID" value="NZ_BSNR01000025.1"/>
</dbReference>
<organism evidence="1 2">
    <name type="scientific">Dyella flava</name>
    <dbReference type="NCBI Taxonomy" id="1920170"/>
    <lineage>
        <taxon>Bacteria</taxon>
        <taxon>Pseudomonadati</taxon>
        <taxon>Pseudomonadota</taxon>
        <taxon>Gammaproteobacteria</taxon>
        <taxon>Lysobacterales</taxon>
        <taxon>Rhodanobacteraceae</taxon>
        <taxon>Dyella</taxon>
    </lineage>
</organism>
<protein>
    <submittedName>
        <fullName evidence="1">Uncharacterized protein</fullName>
    </submittedName>
</protein>
<dbReference type="EMBL" id="JADIKE010000018">
    <property type="protein sequence ID" value="MBM7123935.1"/>
    <property type="molecule type" value="Genomic_DNA"/>
</dbReference>
<keyword evidence="2" id="KW-1185">Reference proteome</keyword>
<gene>
    <name evidence="1" type="ORF">ISP19_00965</name>
</gene>
<accession>A0ABS2JYS9</accession>
<proteinExistence type="predicted"/>
<dbReference type="Proteomes" id="UP001430149">
    <property type="component" value="Unassembled WGS sequence"/>
</dbReference>
<comment type="caution">
    <text evidence="1">The sequence shown here is derived from an EMBL/GenBank/DDBJ whole genome shotgun (WGS) entry which is preliminary data.</text>
</comment>
<name>A0ABS2JYS9_9GAMM</name>
<reference evidence="1" key="1">
    <citation type="submission" date="2020-10" db="EMBL/GenBank/DDBJ databases">
        <title>Phylogeny of dyella-like bacteria.</title>
        <authorList>
            <person name="Fu J."/>
        </authorList>
    </citation>
    <scope>NUCLEOTIDE SEQUENCE</scope>
    <source>
        <strain evidence="1">DHOC52</strain>
    </source>
</reference>
<sequence length="138" mass="15401">MQKMKPSRQRAGWPRYPCKGRLLLARCRLDAGQVIGDQRPLESVAVIAEKQPMPVPAVFVDAAKMCLSAGWVVGANQSVAVPAKKKAAIAAAWIGRLPEQGNPRRHVTDRAFFRISNVMMTKRNGHFFAQKFTVFELR</sequence>